<dbReference type="Proteomes" id="UP000199675">
    <property type="component" value="Unassembled WGS sequence"/>
</dbReference>
<protein>
    <submittedName>
        <fullName evidence="1">Uncharacterized protein</fullName>
    </submittedName>
</protein>
<proteinExistence type="predicted"/>
<gene>
    <name evidence="1" type="ORF">SAMN04487960_10548</name>
</gene>
<evidence type="ECO:0000313" key="1">
    <source>
        <dbReference type="EMBL" id="SDW92200.1"/>
    </source>
</evidence>
<dbReference type="AlphaFoldDB" id="A0A1H2XH68"/>
<reference evidence="1 2" key="1">
    <citation type="submission" date="2016-10" db="EMBL/GenBank/DDBJ databases">
        <authorList>
            <person name="de Groot N.N."/>
        </authorList>
    </citation>
    <scope>NUCLEOTIDE SEQUENCE [LARGE SCALE GENOMIC DNA]</scope>
    <source>
        <strain evidence="1 2">CGMCC 1.7059</strain>
    </source>
</reference>
<evidence type="ECO:0000313" key="2">
    <source>
        <dbReference type="Proteomes" id="UP000199675"/>
    </source>
</evidence>
<sequence>MRGQGGSAQSVSGYSPHTNLVFHRNDLQQAGELAGPWAGFFMRAENPAASTLDHACNGHDAVLAGHQFIELPFNFGPVQPEVIINAIRNRLSAP</sequence>
<organism evidence="1 2">
    <name type="scientific">Marinobacter mobilis</name>
    <dbReference type="NCBI Taxonomy" id="488533"/>
    <lineage>
        <taxon>Bacteria</taxon>
        <taxon>Pseudomonadati</taxon>
        <taxon>Pseudomonadota</taxon>
        <taxon>Gammaproteobacteria</taxon>
        <taxon>Pseudomonadales</taxon>
        <taxon>Marinobacteraceae</taxon>
        <taxon>Marinobacter</taxon>
    </lineage>
</organism>
<dbReference type="EMBL" id="FNNE01000005">
    <property type="protein sequence ID" value="SDW92200.1"/>
    <property type="molecule type" value="Genomic_DNA"/>
</dbReference>
<keyword evidence="2" id="KW-1185">Reference proteome</keyword>
<name>A0A1H2XH68_9GAMM</name>
<accession>A0A1H2XH68</accession>